<dbReference type="Proteomes" id="UP000031184">
    <property type="component" value="Unassembled WGS sequence"/>
</dbReference>
<dbReference type="EMBL" id="AUZI01000014">
    <property type="protein sequence ID" value="KID49225.1"/>
    <property type="molecule type" value="Genomic_DNA"/>
</dbReference>
<dbReference type="Pfam" id="PF08011">
    <property type="entry name" value="PDDEXK_9"/>
    <property type="match status" value="1"/>
</dbReference>
<dbReference type="RefSeq" id="WP_039121856.1">
    <property type="nucleotide sequence ID" value="NZ_AOJP01000013.1"/>
</dbReference>
<gene>
    <name evidence="2" type="ORF">C095_06090</name>
</gene>
<dbReference type="InterPro" id="IPR012547">
    <property type="entry name" value="PDDEXK_9"/>
</dbReference>
<organism evidence="2 3">
    <name type="scientific">Fusobacterium necrophorum subsp. funduliforme B35</name>
    <dbReference type="NCBI Taxonomy" id="1226633"/>
    <lineage>
        <taxon>Bacteria</taxon>
        <taxon>Fusobacteriati</taxon>
        <taxon>Fusobacteriota</taxon>
        <taxon>Fusobacteriia</taxon>
        <taxon>Fusobacteriales</taxon>
        <taxon>Fusobacteriaceae</taxon>
        <taxon>Fusobacterium</taxon>
    </lineage>
</organism>
<dbReference type="PANTHER" id="PTHR34825">
    <property type="entry name" value="CONSERVED PROTEIN, WITH A WEAK D-GALACTARATE DEHYDRATASE/ALTRONATE HYDROLASE DOMAIN"/>
    <property type="match status" value="1"/>
</dbReference>
<dbReference type="SUPFAM" id="SSF52540">
    <property type="entry name" value="P-loop containing nucleoside triphosphate hydrolases"/>
    <property type="match status" value="1"/>
</dbReference>
<feature type="domain" description="AAA-ATPase-like" evidence="1">
    <location>
        <begin position="5"/>
        <end position="226"/>
    </location>
</feature>
<evidence type="ECO:0000313" key="3">
    <source>
        <dbReference type="Proteomes" id="UP000031184"/>
    </source>
</evidence>
<dbReference type="PANTHER" id="PTHR34825:SF1">
    <property type="entry name" value="AAA-ATPASE-LIKE DOMAIN-CONTAINING PROTEIN"/>
    <property type="match status" value="1"/>
</dbReference>
<comment type="caution">
    <text evidence="2">The sequence shown here is derived from an EMBL/GenBank/DDBJ whole genome shotgun (WGS) entry which is preliminary data.</text>
</comment>
<evidence type="ECO:0000313" key="2">
    <source>
        <dbReference type="EMBL" id="KID49225.1"/>
    </source>
</evidence>
<name>A0A017H2T7_9FUSO</name>
<sequence>MKQLPIGVSDFKELIEGNYHFIDKTKLLKEIVQDGAKVKLFTRPRRFGKTLNMSMLRYFFDIKNAENHRKLFTGLDIRESSHFEKQGKYPVIYLSLKDIKEVSWKDCSRKIHKVLSDLFDEYKYLRDDFDQRDLKNFDGIWLEEADGNYFDALKDLSKYLSRYHEKKVVILLDEYDTPMVSAYENGYYEEAMTFFRNFYSAALKDNVCLELGVMTGILRVAKEGIFSGLNNLAVYSILDERYSSYFGLTEMEVKEALNYYELESNLQEVKEWYDGYCFGKIEIYNPWSIINYISNRKVEAYWVGTSNNFLVYDLLEKSGRDLFEDLRKIFQGSSLPKTLDYSFSFQDMRNPNEIWQLLTHNGYLKAEELEEKERYALSIPNREIYSFFEKSFLNRFLGGVDLFQEMIRELKKENLLAFERKLRSILSHSMSYYDGSIQEKYYHNLVLGMLLSLTKEYHVRSNQESGYGRYDLLLEPKRKENTAYLFEFKVAKREEDLEKKAEEAITQMEENHYDVELRERGIGKLLLLGIAFCGKKVKVKFLDKIIKGVV</sequence>
<evidence type="ECO:0000259" key="1">
    <source>
        <dbReference type="Pfam" id="PF09820"/>
    </source>
</evidence>
<dbReference type="PATRIC" id="fig|1226633.4.peg.1227"/>
<proteinExistence type="predicted"/>
<protein>
    <submittedName>
        <fullName evidence="2">9-O-acetyl-N-acetylneuraminate esterase</fullName>
    </submittedName>
</protein>
<reference evidence="2 3" key="1">
    <citation type="submission" date="2013-08" db="EMBL/GenBank/DDBJ databases">
        <title>An opportunistic ruminal bacterium that causes liver abscesses in cattle.</title>
        <authorList>
            <person name="Benahmed F.H."/>
            <person name="Rasmussen M."/>
            <person name="Harbottle H."/>
            <person name="Soppet D."/>
            <person name="Nagaraja T.G."/>
            <person name="Davidson M."/>
        </authorList>
    </citation>
    <scope>NUCLEOTIDE SEQUENCE [LARGE SCALE GENOMIC DNA]</scope>
    <source>
        <strain evidence="2 3">B35</strain>
    </source>
</reference>
<dbReference type="Gene3D" id="3.40.50.300">
    <property type="entry name" value="P-loop containing nucleotide triphosphate hydrolases"/>
    <property type="match status" value="1"/>
</dbReference>
<dbReference type="InterPro" id="IPR018631">
    <property type="entry name" value="AAA-ATPase-like_dom"/>
</dbReference>
<dbReference type="InterPro" id="IPR027417">
    <property type="entry name" value="P-loop_NTPase"/>
</dbReference>
<dbReference type="OrthoDB" id="78597at2"/>
<dbReference type="Pfam" id="PF09820">
    <property type="entry name" value="AAA-ATPase_like"/>
    <property type="match status" value="1"/>
</dbReference>
<accession>A0A017H2T7</accession>
<dbReference type="AlphaFoldDB" id="A0A017H2T7"/>